<evidence type="ECO:0000313" key="1">
    <source>
        <dbReference type="EMBL" id="BAM15186.2"/>
    </source>
</evidence>
<name>I2FJK1_9ZZZZ</name>
<protein>
    <submittedName>
        <fullName evidence="1">Uncharacterized protein</fullName>
    </submittedName>
</protein>
<accession>I2FJK1</accession>
<organism evidence="1">
    <name type="scientific">uncultured microorganism</name>
    <dbReference type="NCBI Taxonomy" id="358574"/>
    <lineage>
        <taxon>unclassified sequences</taxon>
        <taxon>environmental samples</taxon>
    </lineage>
</organism>
<sequence length="58" mass="6999">MKTNHIRLMFIDIFRDPVQFLLPLLLSIDIFEFIEGIGWRNEVKQVECSYFYLKMAIC</sequence>
<dbReference type="AlphaFoldDB" id="I2FJK1"/>
<proteinExistence type="predicted"/>
<reference evidence="1" key="1">
    <citation type="submission" date="2012-05" db="EMBL/GenBank/DDBJ databases">
        <title>Distribution of dehalogenation activities and characterization of organohalide-responsive genes in marine subsurface sediments of the Nankai Trough plate-subduction zone.</title>
        <authorList>
            <person name="Futagami T."/>
            <person name="Morono Y."/>
            <person name="Terada T."/>
            <person name="Kaksonen A.H."/>
            <person name="Inagaki F."/>
        </authorList>
    </citation>
    <scope>NUCLEOTIDE SEQUENCE</scope>
</reference>
<dbReference type="EMBL" id="AB716311">
    <property type="protein sequence ID" value="BAM15186.2"/>
    <property type="molecule type" value="Genomic_DNA"/>
</dbReference>